<dbReference type="GeneID" id="67017598"/>
<proteinExistence type="predicted"/>
<dbReference type="OrthoDB" id="3733873at2759"/>
<dbReference type="Proteomes" id="UP000676310">
    <property type="component" value="Unassembled WGS sequence"/>
</dbReference>
<reference evidence="1" key="1">
    <citation type="submission" date="2021-05" db="EMBL/GenBank/DDBJ databases">
        <authorList>
            <person name="Stam R."/>
        </authorList>
    </citation>
    <scope>NUCLEOTIDE SEQUENCE</scope>
    <source>
        <strain evidence="1">CS162</strain>
    </source>
</reference>
<dbReference type="RefSeq" id="XP_043169337.1">
    <property type="nucleotide sequence ID" value="XM_043313402.1"/>
</dbReference>
<dbReference type="EMBL" id="CAJRGZ010000019">
    <property type="protein sequence ID" value="CAG5160290.1"/>
    <property type="molecule type" value="Genomic_DNA"/>
</dbReference>
<dbReference type="PANTHER" id="PTHR40788:SF2">
    <property type="entry name" value="CLR5 DOMAIN-CONTAINING PROTEIN"/>
    <property type="match status" value="1"/>
</dbReference>
<organism evidence="1 2">
    <name type="scientific">Alternaria atra</name>
    <dbReference type="NCBI Taxonomy" id="119953"/>
    <lineage>
        <taxon>Eukaryota</taxon>
        <taxon>Fungi</taxon>
        <taxon>Dikarya</taxon>
        <taxon>Ascomycota</taxon>
        <taxon>Pezizomycotina</taxon>
        <taxon>Dothideomycetes</taxon>
        <taxon>Pleosporomycetidae</taxon>
        <taxon>Pleosporales</taxon>
        <taxon>Pleosporineae</taxon>
        <taxon>Pleosporaceae</taxon>
        <taxon>Alternaria</taxon>
        <taxon>Alternaria sect. Ulocladioides</taxon>
    </lineage>
</organism>
<dbReference type="PANTHER" id="PTHR40788">
    <property type="entry name" value="CLR5 DOMAIN-CONTAINING PROTEIN-RELATED"/>
    <property type="match status" value="1"/>
</dbReference>
<dbReference type="AlphaFoldDB" id="A0A8J2IAN4"/>
<protein>
    <submittedName>
        <fullName evidence="1">Uncharacterized protein</fullName>
    </submittedName>
</protein>
<name>A0A8J2IAN4_9PLEO</name>
<accession>A0A8J2IAN4</accession>
<gene>
    <name evidence="1" type="ORF">ALTATR162_LOCUS5782</name>
</gene>
<evidence type="ECO:0000313" key="1">
    <source>
        <dbReference type="EMBL" id="CAG5160290.1"/>
    </source>
</evidence>
<evidence type="ECO:0000313" key="2">
    <source>
        <dbReference type="Proteomes" id="UP000676310"/>
    </source>
</evidence>
<keyword evidence="2" id="KW-1185">Reference proteome</keyword>
<sequence>MWQLREDPNYFTDACYSAVEHEDAQVTDKYGKARPNIGKKESILWDQLDAYARCVVQLFSDHPEGVSMRPLEPPELVEAIQSFHTILELLKRDVIIELRQLSASPQLRSQFVRTPLVSGSHLSTNNFMKDPPKKEMCLLLQDLCGDLNKVSEGVLSFVEIRVHLNILKILKKKPKARNLLRSQIEEALTRLIKAKVNLRAAVPLQVWNGVLTMAMDTGFIISLDLGDPSDKKFDYPCYQSKRKKKTIDALRKGEGNLDRFWKGFNTDFRNPSGVEDQGTLCRLPEERGAMRRTKSWIDDRPERNIGHLLAEDVFETQPVSQVFHDPSTETTGNLDKLTFT</sequence>
<comment type="caution">
    <text evidence="1">The sequence shown here is derived from an EMBL/GenBank/DDBJ whole genome shotgun (WGS) entry which is preliminary data.</text>
</comment>